<comment type="catalytic activity">
    <reaction evidence="17">
        <text>(6S)-5,6,7,8-tetrahydrofolyl-(gamma-L-Glu)(n) + L-glutamate + ATP = (6S)-5,6,7,8-tetrahydrofolyl-(gamma-L-Glu)(n+1) + ADP + phosphate + H(+)</text>
        <dbReference type="Rhea" id="RHEA:10580"/>
        <dbReference type="Rhea" id="RHEA-COMP:14738"/>
        <dbReference type="Rhea" id="RHEA-COMP:14740"/>
        <dbReference type="ChEBI" id="CHEBI:15378"/>
        <dbReference type="ChEBI" id="CHEBI:29985"/>
        <dbReference type="ChEBI" id="CHEBI:30616"/>
        <dbReference type="ChEBI" id="CHEBI:43474"/>
        <dbReference type="ChEBI" id="CHEBI:141005"/>
        <dbReference type="ChEBI" id="CHEBI:456216"/>
        <dbReference type="EC" id="6.3.2.17"/>
    </reaction>
</comment>
<evidence type="ECO:0000256" key="11">
    <source>
        <dbReference type="ARBA" id="ARBA00022840"/>
    </source>
</evidence>
<dbReference type="PANTHER" id="PTHR11136:SF0">
    <property type="entry name" value="DIHYDROFOLATE SYNTHETASE-RELATED"/>
    <property type="match status" value="1"/>
</dbReference>
<evidence type="ECO:0000256" key="18">
    <source>
        <dbReference type="ARBA" id="ARBA00047808"/>
    </source>
</evidence>
<evidence type="ECO:0000256" key="5">
    <source>
        <dbReference type="ARBA" id="ARBA00013023"/>
    </source>
</evidence>
<evidence type="ECO:0000313" key="24">
    <source>
        <dbReference type="EMBL" id="MBC3793682.1"/>
    </source>
</evidence>
<evidence type="ECO:0000256" key="6">
    <source>
        <dbReference type="ARBA" id="ARBA00013025"/>
    </source>
</evidence>
<name>A0ABR6WAZ4_9BACT</name>
<evidence type="ECO:0000256" key="13">
    <source>
        <dbReference type="ARBA" id="ARBA00022909"/>
    </source>
</evidence>
<comment type="catalytic activity">
    <reaction evidence="20">
        <text>7,8-dihydropteroate + L-glutamate + ATP = 7,8-dihydrofolate + ADP + phosphate + H(+)</text>
        <dbReference type="Rhea" id="RHEA:23584"/>
        <dbReference type="ChEBI" id="CHEBI:15378"/>
        <dbReference type="ChEBI" id="CHEBI:17839"/>
        <dbReference type="ChEBI" id="CHEBI:29985"/>
        <dbReference type="ChEBI" id="CHEBI:30616"/>
        <dbReference type="ChEBI" id="CHEBI:43474"/>
        <dbReference type="ChEBI" id="CHEBI:57451"/>
        <dbReference type="ChEBI" id="CHEBI:456216"/>
        <dbReference type="EC" id="6.3.2.12"/>
    </reaction>
</comment>
<evidence type="ECO:0000256" key="21">
    <source>
        <dbReference type="PIRNR" id="PIRNR001563"/>
    </source>
</evidence>
<protein>
    <recommendedName>
        <fullName evidence="7">Dihydrofolate synthase/folylpolyglutamate synthase</fullName>
        <ecNumber evidence="5">6.3.2.12</ecNumber>
        <ecNumber evidence="6">6.3.2.17</ecNumber>
    </recommendedName>
    <alternativeName>
        <fullName evidence="16">Folylpoly-gamma-glutamate synthetase-dihydrofolate synthetase</fullName>
    </alternativeName>
    <alternativeName>
        <fullName evidence="14">Folylpolyglutamate synthetase</fullName>
    </alternativeName>
    <alternativeName>
        <fullName evidence="15">Tetrahydrofolylpolyglutamate synthase</fullName>
    </alternativeName>
</protein>
<feature type="domain" description="Mur ligase central" evidence="23">
    <location>
        <begin position="51"/>
        <end position="271"/>
    </location>
</feature>
<feature type="domain" description="Mur ligase C-terminal" evidence="22">
    <location>
        <begin position="301"/>
        <end position="418"/>
    </location>
</feature>
<keyword evidence="8 21" id="KW-0436">Ligase</keyword>
<evidence type="ECO:0000256" key="4">
    <source>
        <dbReference type="ARBA" id="ARBA00008276"/>
    </source>
</evidence>
<dbReference type="PANTHER" id="PTHR11136">
    <property type="entry name" value="FOLYLPOLYGLUTAMATE SYNTHASE-RELATED"/>
    <property type="match status" value="1"/>
</dbReference>
<dbReference type="SUPFAM" id="SSF53244">
    <property type="entry name" value="MurD-like peptide ligases, peptide-binding domain"/>
    <property type="match status" value="1"/>
</dbReference>
<dbReference type="InterPro" id="IPR036565">
    <property type="entry name" value="Mur-like_cat_sf"/>
</dbReference>
<dbReference type="InterPro" id="IPR013221">
    <property type="entry name" value="Mur_ligase_cen"/>
</dbReference>
<dbReference type="PROSITE" id="PS01012">
    <property type="entry name" value="FOLYLPOLYGLU_SYNT_2"/>
    <property type="match status" value="1"/>
</dbReference>
<evidence type="ECO:0000256" key="9">
    <source>
        <dbReference type="ARBA" id="ARBA00022723"/>
    </source>
</evidence>
<dbReference type="Pfam" id="PF08245">
    <property type="entry name" value="Mur_ligase_M"/>
    <property type="match status" value="1"/>
</dbReference>
<proteinExistence type="inferred from homology"/>
<dbReference type="EMBL" id="VFIA01000030">
    <property type="protein sequence ID" value="MBC3793682.1"/>
    <property type="molecule type" value="Genomic_DNA"/>
</dbReference>
<evidence type="ECO:0000256" key="16">
    <source>
        <dbReference type="ARBA" id="ARBA00032510"/>
    </source>
</evidence>
<evidence type="ECO:0000256" key="19">
    <source>
        <dbReference type="ARBA" id="ARBA00049035"/>
    </source>
</evidence>
<keyword evidence="12" id="KW-0460">Magnesium</keyword>
<evidence type="ECO:0000256" key="12">
    <source>
        <dbReference type="ARBA" id="ARBA00022842"/>
    </source>
</evidence>
<evidence type="ECO:0000256" key="10">
    <source>
        <dbReference type="ARBA" id="ARBA00022741"/>
    </source>
</evidence>
<comment type="pathway">
    <text evidence="2">Cofactor biosynthesis; tetrahydrofolate biosynthesis; 7,8-dihydrofolate from 2-amino-4-hydroxy-6-hydroxymethyl-7,8-dihydropteridine diphosphate and 4-aminobenzoate: step 2/2.</text>
</comment>
<dbReference type="RefSeq" id="WP_186739540.1">
    <property type="nucleotide sequence ID" value="NZ_VFIA01000030.1"/>
</dbReference>
<dbReference type="InterPro" id="IPR036615">
    <property type="entry name" value="Mur_ligase_C_dom_sf"/>
</dbReference>
<comment type="caution">
    <text evidence="24">The sequence shown here is derived from an EMBL/GenBank/DDBJ whole genome shotgun (WGS) entry which is preliminary data.</text>
</comment>
<evidence type="ECO:0000256" key="7">
    <source>
        <dbReference type="ARBA" id="ARBA00019357"/>
    </source>
</evidence>
<evidence type="ECO:0000256" key="8">
    <source>
        <dbReference type="ARBA" id="ARBA00022598"/>
    </source>
</evidence>
<dbReference type="Proteomes" id="UP000700732">
    <property type="component" value="Unassembled WGS sequence"/>
</dbReference>
<dbReference type="EC" id="6.3.2.12" evidence="5"/>
<dbReference type="InterPro" id="IPR001645">
    <property type="entry name" value="Folylpolyglutamate_synth"/>
</dbReference>
<evidence type="ECO:0000256" key="17">
    <source>
        <dbReference type="ARBA" id="ARBA00047493"/>
    </source>
</evidence>
<keyword evidence="10 21" id="KW-0547">Nucleotide-binding</keyword>
<evidence type="ECO:0000259" key="23">
    <source>
        <dbReference type="Pfam" id="PF08245"/>
    </source>
</evidence>
<organism evidence="24 25">
    <name type="scientific">Spirosoma utsteinense</name>
    <dbReference type="NCBI Taxonomy" id="2585773"/>
    <lineage>
        <taxon>Bacteria</taxon>
        <taxon>Pseudomonadati</taxon>
        <taxon>Bacteroidota</taxon>
        <taxon>Cytophagia</taxon>
        <taxon>Cytophagales</taxon>
        <taxon>Cytophagaceae</taxon>
        <taxon>Spirosoma</taxon>
    </lineage>
</organism>
<sequence length="428" mass="45961">MQYSEVIDYLYSRLPVFHRIGAKALKPGLGNTLRLCAALGNPQDQFRSIHVAGTNGKGSTSHMLASIYGAAGYRVGLYTSPHLKSFTERIRINGQPISEEAVAEFVTKNRDTIETVEPSFFEVTVAMAFDFFARQDVDLAIIEVGLGGRLDSTNVITPLISVITNIGYDHTDILGDTLSAIATEKAGIIKAGVPVVVGETQAETESVFRSVAALANAPISFADQQYSLQDSGITNGRRLVTTVDVKGAKTTYRLDLLGQYQLRNLPAVLATITGLQTPFPVAESAQQIGLASVVSSTGLKGRFQVLQQEPFVVADTAHNEAGLRALFAMIETFPRHELRIVLGLVADKDRASVLSVLPKEAVYYFCQAQTPRALPADTLQREAESVGLSGAAFPDVDTALQAALSQSTPTDLIVVTGSNYIIAEITNL</sequence>
<comment type="catalytic activity">
    <reaction evidence="19">
        <text>(6R)-5,10-methylenetetrahydrofolyl-(gamma-L-Glu)(n) + L-glutamate + ATP = (6R)-5,10-methylenetetrahydrofolyl-(gamma-L-Glu)(n+1) + ADP + phosphate + H(+)</text>
        <dbReference type="Rhea" id="RHEA:51912"/>
        <dbReference type="Rhea" id="RHEA-COMP:13257"/>
        <dbReference type="Rhea" id="RHEA-COMP:13258"/>
        <dbReference type="ChEBI" id="CHEBI:15378"/>
        <dbReference type="ChEBI" id="CHEBI:29985"/>
        <dbReference type="ChEBI" id="CHEBI:30616"/>
        <dbReference type="ChEBI" id="CHEBI:43474"/>
        <dbReference type="ChEBI" id="CHEBI:136572"/>
        <dbReference type="ChEBI" id="CHEBI:456216"/>
        <dbReference type="EC" id="6.3.2.17"/>
    </reaction>
</comment>
<evidence type="ECO:0000256" key="1">
    <source>
        <dbReference type="ARBA" id="ARBA00002714"/>
    </source>
</evidence>
<reference evidence="24 25" key="1">
    <citation type="submission" date="2019-06" db="EMBL/GenBank/DDBJ databases">
        <title>Spirosoma utsteinense sp. nov. isolated from Antarctic ice-free soils.</title>
        <authorList>
            <person name="Tahon G."/>
        </authorList>
    </citation>
    <scope>NUCLEOTIDE SEQUENCE [LARGE SCALE GENOMIC DNA]</scope>
    <source>
        <strain evidence="24 25">LMG 31447</strain>
    </source>
</reference>
<comment type="pathway">
    <text evidence="3">Cofactor biosynthesis; tetrahydrofolylpolyglutamate biosynthesis.</text>
</comment>
<dbReference type="InterPro" id="IPR004101">
    <property type="entry name" value="Mur_ligase_C"/>
</dbReference>
<dbReference type="NCBIfam" id="TIGR01499">
    <property type="entry name" value="folC"/>
    <property type="match status" value="1"/>
</dbReference>
<gene>
    <name evidence="24" type="ORF">FH603_4201</name>
</gene>
<evidence type="ECO:0000256" key="20">
    <source>
        <dbReference type="ARBA" id="ARBA00049161"/>
    </source>
</evidence>
<keyword evidence="9" id="KW-0479">Metal-binding</keyword>
<accession>A0ABR6WAZ4</accession>
<evidence type="ECO:0000256" key="2">
    <source>
        <dbReference type="ARBA" id="ARBA00004799"/>
    </source>
</evidence>
<dbReference type="Gene3D" id="3.90.190.20">
    <property type="entry name" value="Mur ligase, C-terminal domain"/>
    <property type="match status" value="1"/>
</dbReference>
<evidence type="ECO:0000313" key="25">
    <source>
        <dbReference type="Proteomes" id="UP000700732"/>
    </source>
</evidence>
<dbReference type="SUPFAM" id="SSF53623">
    <property type="entry name" value="MurD-like peptide ligases, catalytic domain"/>
    <property type="match status" value="1"/>
</dbReference>
<dbReference type="PIRSF" id="PIRSF001563">
    <property type="entry name" value="Folylpolyglu_synth"/>
    <property type="match status" value="1"/>
</dbReference>
<evidence type="ECO:0000256" key="15">
    <source>
        <dbReference type="ARBA" id="ARBA00030592"/>
    </source>
</evidence>
<dbReference type="EC" id="6.3.2.17" evidence="6"/>
<dbReference type="InterPro" id="IPR018109">
    <property type="entry name" value="Folylpolyglutamate_synth_CS"/>
</dbReference>
<comment type="similarity">
    <text evidence="4 21">Belongs to the folylpolyglutamate synthase family.</text>
</comment>
<keyword evidence="13" id="KW-0289">Folate biosynthesis</keyword>
<evidence type="ECO:0000256" key="14">
    <source>
        <dbReference type="ARBA" id="ARBA00030048"/>
    </source>
</evidence>
<keyword evidence="25" id="KW-1185">Reference proteome</keyword>
<dbReference type="Pfam" id="PF02875">
    <property type="entry name" value="Mur_ligase_C"/>
    <property type="match status" value="1"/>
</dbReference>
<evidence type="ECO:0000256" key="3">
    <source>
        <dbReference type="ARBA" id="ARBA00005150"/>
    </source>
</evidence>
<keyword evidence="11 21" id="KW-0067">ATP-binding</keyword>
<comment type="catalytic activity">
    <reaction evidence="18">
        <text>10-formyltetrahydrofolyl-(gamma-L-Glu)(n) + L-glutamate + ATP = 10-formyltetrahydrofolyl-(gamma-L-Glu)(n+1) + ADP + phosphate + H(+)</text>
        <dbReference type="Rhea" id="RHEA:51904"/>
        <dbReference type="Rhea" id="RHEA-COMP:13088"/>
        <dbReference type="Rhea" id="RHEA-COMP:14300"/>
        <dbReference type="ChEBI" id="CHEBI:15378"/>
        <dbReference type="ChEBI" id="CHEBI:29985"/>
        <dbReference type="ChEBI" id="CHEBI:30616"/>
        <dbReference type="ChEBI" id="CHEBI:43474"/>
        <dbReference type="ChEBI" id="CHEBI:134413"/>
        <dbReference type="ChEBI" id="CHEBI:456216"/>
        <dbReference type="EC" id="6.3.2.17"/>
    </reaction>
</comment>
<dbReference type="Gene3D" id="3.40.1190.10">
    <property type="entry name" value="Mur-like, catalytic domain"/>
    <property type="match status" value="1"/>
</dbReference>
<comment type="function">
    <text evidence="1">Functions in two distinct reactions of the de novo folate biosynthetic pathway. Catalyzes the addition of a glutamate residue to dihydropteroate (7,8-dihydropteroate or H2Pte) to form dihydrofolate (7,8-dihydrofolate monoglutamate or H2Pte-Glu). Also catalyzes successive additions of L-glutamate to tetrahydrofolate or 10-formyltetrahydrofolate or 5,10-methylenetetrahydrofolate, leading to folylpolyglutamate derivatives.</text>
</comment>
<evidence type="ECO:0000259" key="22">
    <source>
        <dbReference type="Pfam" id="PF02875"/>
    </source>
</evidence>